<keyword evidence="2" id="KW-1185">Reference proteome</keyword>
<evidence type="ECO:0000313" key="2">
    <source>
        <dbReference type="Proteomes" id="UP000823775"/>
    </source>
</evidence>
<proteinExistence type="predicted"/>
<comment type="caution">
    <text evidence="1">The sequence shown here is derived from an EMBL/GenBank/DDBJ whole genome shotgun (WGS) entry which is preliminary data.</text>
</comment>
<dbReference type="EMBL" id="JACEIK010002046">
    <property type="protein sequence ID" value="MCD9558697.1"/>
    <property type="molecule type" value="Genomic_DNA"/>
</dbReference>
<evidence type="ECO:0000313" key="1">
    <source>
        <dbReference type="EMBL" id="MCD9558697.1"/>
    </source>
</evidence>
<organism evidence="1 2">
    <name type="scientific">Datura stramonium</name>
    <name type="common">Jimsonweed</name>
    <name type="synonym">Common thornapple</name>
    <dbReference type="NCBI Taxonomy" id="4076"/>
    <lineage>
        <taxon>Eukaryota</taxon>
        <taxon>Viridiplantae</taxon>
        <taxon>Streptophyta</taxon>
        <taxon>Embryophyta</taxon>
        <taxon>Tracheophyta</taxon>
        <taxon>Spermatophyta</taxon>
        <taxon>Magnoliopsida</taxon>
        <taxon>eudicotyledons</taxon>
        <taxon>Gunneridae</taxon>
        <taxon>Pentapetalae</taxon>
        <taxon>asterids</taxon>
        <taxon>lamiids</taxon>
        <taxon>Solanales</taxon>
        <taxon>Solanaceae</taxon>
        <taxon>Solanoideae</taxon>
        <taxon>Datureae</taxon>
        <taxon>Datura</taxon>
    </lineage>
</organism>
<protein>
    <submittedName>
        <fullName evidence="1">Uncharacterized protein</fullName>
    </submittedName>
</protein>
<sequence>MGSDDQSSQQLRLISSADYEVEYSHEAPMFGISNTMNGHTNFVLKMDSLDMLCNGTTRNKKMRMDIDEIAETWSG</sequence>
<gene>
    <name evidence="1" type="ORF">HAX54_016231</name>
</gene>
<accession>A0ABS8UII0</accession>
<name>A0ABS8UII0_DATST</name>
<reference evidence="1 2" key="1">
    <citation type="journal article" date="2021" name="BMC Genomics">
        <title>Datura genome reveals duplications of psychoactive alkaloid biosynthetic genes and high mutation rate following tissue culture.</title>
        <authorList>
            <person name="Rajewski A."/>
            <person name="Carter-House D."/>
            <person name="Stajich J."/>
            <person name="Litt A."/>
        </authorList>
    </citation>
    <scope>NUCLEOTIDE SEQUENCE [LARGE SCALE GENOMIC DNA]</scope>
    <source>
        <strain evidence="1">AR-01</strain>
    </source>
</reference>
<dbReference type="Proteomes" id="UP000823775">
    <property type="component" value="Unassembled WGS sequence"/>
</dbReference>